<dbReference type="InterPro" id="IPR012599">
    <property type="entry name" value="Propeptide_C1A"/>
</dbReference>
<proteinExistence type="inferred from homology"/>
<evidence type="ECO:0000256" key="6">
    <source>
        <dbReference type="ARBA" id="ARBA00023145"/>
    </source>
</evidence>
<evidence type="ECO:0000256" key="2">
    <source>
        <dbReference type="ARBA" id="ARBA00022670"/>
    </source>
</evidence>
<keyword evidence="5" id="KW-0788">Thiol protease</keyword>
<dbReference type="GO" id="GO:0006508">
    <property type="term" value="P:proteolysis"/>
    <property type="evidence" value="ECO:0007669"/>
    <property type="project" value="UniProtKB-KW"/>
</dbReference>
<dbReference type="InterPro" id="IPR013128">
    <property type="entry name" value="Peptidase_C1A"/>
</dbReference>
<reference evidence="10" key="2">
    <citation type="submission" date="2014-07" db="EMBL/GenBank/DDBJ databases">
        <authorList>
            <person name="Hull J."/>
        </authorList>
    </citation>
    <scope>NUCLEOTIDE SEQUENCE</scope>
</reference>
<keyword evidence="3 8" id="KW-0732">Signal</keyword>
<dbReference type="FunFam" id="3.90.70.10:FF:000031">
    <property type="entry name" value="Cathepsin B"/>
    <property type="match status" value="1"/>
</dbReference>
<evidence type="ECO:0000313" key="10">
    <source>
        <dbReference type="EMBL" id="JAG35577.1"/>
    </source>
</evidence>
<keyword evidence="6" id="KW-0865">Zymogen</keyword>
<dbReference type="SMART" id="SM00645">
    <property type="entry name" value="Pept_C1"/>
    <property type="match status" value="1"/>
</dbReference>
<evidence type="ECO:0000259" key="9">
    <source>
        <dbReference type="SMART" id="SM00645"/>
    </source>
</evidence>
<feature type="signal peptide" evidence="8">
    <location>
        <begin position="1"/>
        <end position="31"/>
    </location>
</feature>
<feature type="domain" description="Peptidase C1A papain C-terminal" evidence="9">
    <location>
        <begin position="92"/>
        <end position="342"/>
    </location>
</feature>
<protein>
    <submittedName>
        <fullName evidence="10">Cathepsin B</fullName>
    </submittedName>
</protein>
<evidence type="ECO:0000256" key="5">
    <source>
        <dbReference type="ARBA" id="ARBA00022807"/>
    </source>
</evidence>
<accession>A0A0A9YRA0</accession>
<dbReference type="AlphaFoldDB" id="A0A0A9YRA0"/>
<evidence type="ECO:0000256" key="1">
    <source>
        <dbReference type="ARBA" id="ARBA00008455"/>
    </source>
</evidence>
<dbReference type="Pfam" id="PF08127">
    <property type="entry name" value="Propeptide_C1"/>
    <property type="match status" value="1"/>
</dbReference>
<dbReference type="EMBL" id="GBHO01008027">
    <property type="protein sequence ID" value="JAG35577.1"/>
    <property type="molecule type" value="Transcribed_RNA"/>
</dbReference>
<evidence type="ECO:0000256" key="7">
    <source>
        <dbReference type="ARBA" id="ARBA00023157"/>
    </source>
</evidence>
<dbReference type="InterPro" id="IPR025660">
    <property type="entry name" value="Pept_his_AS"/>
</dbReference>
<reference evidence="10" key="1">
    <citation type="journal article" date="2014" name="PLoS ONE">
        <title>Transcriptome-Based Identification of ABC Transporters in the Western Tarnished Plant Bug Lygus hesperus.</title>
        <authorList>
            <person name="Hull J.J."/>
            <person name="Chaney K."/>
            <person name="Geib S.M."/>
            <person name="Fabrick J.A."/>
            <person name="Brent C.S."/>
            <person name="Walsh D."/>
            <person name="Lavine L.C."/>
        </authorList>
    </citation>
    <scope>NUCLEOTIDE SEQUENCE</scope>
</reference>
<comment type="similarity">
    <text evidence="1">Belongs to the peptidase C1 family.</text>
</comment>
<evidence type="ECO:0000256" key="4">
    <source>
        <dbReference type="ARBA" id="ARBA00022801"/>
    </source>
</evidence>
<keyword evidence="7" id="KW-1015">Disulfide bond</keyword>
<dbReference type="Pfam" id="PF00112">
    <property type="entry name" value="Peptidase_C1"/>
    <property type="match status" value="1"/>
</dbReference>
<dbReference type="PROSITE" id="PS00139">
    <property type="entry name" value="THIOL_PROTEASE_CYS"/>
    <property type="match status" value="1"/>
</dbReference>
<dbReference type="InterPro" id="IPR000668">
    <property type="entry name" value="Peptidase_C1A_C"/>
</dbReference>
<dbReference type="InterPro" id="IPR038765">
    <property type="entry name" value="Papain-like_cys_pep_sf"/>
</dbReference>
<keyword evidence="4" id="KW-0378">Hydrolase</keyword>
<feature type="chain" id="PRO_5018790887" evidence="8">
    <location>
        <begin position="32"/>
        <end position="343"/>
    </location>
</feature>
<keyword evidence="2" id="KW-0645">Protease</keyword>
<dbReference type="CDD" id="cd02620">
    <property type="entry name" value="Peptidase_C1A_CathepsinB"/>
    <property type="match status" value="1"/>
</dbReference>
<dbReference type="PRINTS" id="PR00705">
    <property type="entry name" value="PAPAIN"/>
</dbReference>
<dbReference type="GO" id="GO:0004197">
    <property type="term" value="F:cysteine-type endopeptidase activity"/>
    <property type="evidence" value="ECO:0007669"/>
    <property type="project" value="InterPro"/>
</dbReference>
<organism evidence="10">
    <name type="scientific">Lygus hesperus</name>
    <name type="common">Western plant bug</name>
    <dbReference type="NCBI Taxonomy" id="30085"/>
    <lineage>
        <taxon>Eukaryota</taxon>
        <taxon>Metazoa</taxon>
        <taxon>Ecdysozoa</taxon>
        <taxon>Arthropoda</taxon>
        <taxon>Hexapoda</taxon>
        <taxon>Insecta</taxon>
        <taxon>Pterygota</taxon>
        <taxon>Neoptera</taxon>
        <taxon>Paraneoptera</taxon>
        <taxon>Hemiptera</taxon>
        <taxon>Heteroptera</taxon>
        <taxon>Panheteroptera</taxon>
        <taxon>Cimicomorpha</taxon>
        <taxon>Miridae</taxon>
        <taxon>Mirini</taxon>
        <taxon>Lygus</taxon>
    </lineage>
</organism>
<feature type="non-terminal residue" evidence="10">
    <location>
        <position position="1"/>
    </location>
</feature>
<dbReference type="PROSITE" id="PS00640">
    <property type="entry name" value="THIOL_PROTEASE_ASN"/>
    <property type="match status" value="1"/>
</dbReference>
<dbReference type="Gene3D" id="3.90.70.10">
    <property type="entry name" value="Cysteine proteinases"/>
    <property type="match status" value="1"/>
</dbReference>
<dbReference type="PANTHER" id="PTHR12411">
    <property type="entry name" value="CYSTEINE PROTEASE FAMILY C1-RELATED"/>
    <property type="match status" value="1"/>
</dbReference>
<name>A0A0A9YRA0_LYGHE</name>
<evidence type="ECO:0000256" key="8">
    <source>
        <dbReference type="SAM" id="SignalP"/>
    </source>
</evidence>
<sequence length="343" mass="37905">RTVHELPAMISSRFSKFKCLLYVAILALSSACTDYDQIIREINNASTTWKAGPNFRPDYPCESIKRLLGYRKVSDGAPVGPTRLVTYSGAALPDEFDARKQWPNCPTVLDILDQSECGSCWAVSTASVFSDRLCIGSGHKFTLPMSAEFLMACSDGDECFGGYLLNAWIFIEKTGLVTGGGFNSKIGCQPYELPSCEHRFTNGTKKPCDEIVVKGMGPPCEKKCTNADYKTSFEADFHKVTSVNQYDDIKSAQEDIMKNGPIVAGFDIYEDFLHYKSGVYQYVTGKYLGGHAVRVLGWGTENGTPYWLVANSWNSDWGDKGLFKIKRGSDECGFENQLISGSV</sequence>
<dbReference type="PROSITE" id="PS00639">
    <property type="entry name" value="THIOL_PROTEASE_HIS"/>
    <property type="match status" value="1"/>
</dbReference>
<evidence type="ECO:0000256" key="3">
    <source>
        <dbReference type="ARBA" id="ARBA00022729"/>
    </source>
</evidence>
<dbReference type="InterPro" id="IPR025661">
    <property type="entry name" value="Pept_asp_AS"/>
</dbReference>
<dbReference type="InterPro" id="IPR000169">
    <property type="entry name" value="Pept_cys_AS"/>
</dbReference>
<gene>
    <name evidence="10" type="primary">CTSB_5</name>
    <name evidence="10" type="ORF">CM83_36844</name>
</gene>
<dbReference type="SUPFAM" id="SSF54001">
    <property type="entry name" value="Cysteine proteinases"/>
    <property type="match status" value="1"/>
</dbReference>